<keyword evidence="6" id="KW-0479">Metal-binding</keyword>
<dbReference type="InterPro" id="IPR023214">
    <property type="entry name" value="HAD_sf"/>
</dbReference>
<dbReference type="PANTHER" id="PTHR24093">
    <property type="entry name" value="CATION TRANSPORTING ATPASE"/>
    <property type="match status" value="1"/>
</dbReference>
<evidence type="ECO:0000313" key="20">
    <source>
        <dbReference type="EMBL" id="KAF2161115.1"/>
    </source>
</evidence>
<dbReference type="InterPro" id="IPR044492">
    <property type="entry name" value="P_typ_ATPase_HD_dom"/>
</dbReference>
<evidence type="ECO:0000259" key="19">
    <source>
        <dbReference type="SMART" id="SM00831"/>
    </source>
</evidence>
<keyword evidence="4 17" id="KW-0109">Calcium transport</keyword>
<evidence type="ECO:0000256" key="7">
    <source>
        <dbReference type="ARBA" id="ARBA00022741"/>
    </source>
</evidence>
<keyword evidence="5 17" id="KW-0812">Transmembrane</keyword>
<dbReference type="NCBIfam" id="TIGR01517">
    <property type="entry name" value="ATPase-IIB_Ca"/>
    <property type="match status" value="1"/>
</dbReference>
<keyword evidence="7 17" id="KW-0547">Nucleotide-binding</keyword>
<evidence type="ECO:0000313" key="21">
    <source>
        <dbReference type="Proteomes" id="UP000799537"/>
    </source>
</evidence>
<dbReference type="Gene3D" id="3.40.1110.10">
    <property type="entry name" value="Calcium-transporting ATPase, cytoplasmic domain N"/>
    <property type="match status" value="1"/>
</dbReference>
<gene>
    <name evidence="20" type="ORF">M409DRAFT_28445</name>
</gene>
<proteinExistence type="inferred from homology"/>
<evidence type="ECO:0000256" key="3">
    <source>
        <dbReference type="ARBA" id="ARBA00022554"/>
    </source>
</evidence>
<dbReference type="GeneID" id="54562312"/>
<dbReference type="GO" id="GO:0005524">
    <property type="term" value="F:ATP binding"/>
    <property type="evidence" value="ECO:0007669"/>
    <property type="project" value="UniProtKB-KW"/>
</dbReference>
<keyword evidence="8 17" id="KW-0106">Calcium</keyword>
<dbReference type="InterPro" id="IPR008250">
    <property type="entry name" value="ATPase_P-typ_transduc_dom_A_sf"/>
</dbReference>
<keyword evidence="3" id="KW-0926">Vacuole</keyword>
<organism evidence="20 21">
    <name type="scientific">Zasmidium cellare ATCC 36951</name>
    <dbReference type="NCBI Taxonomy" id="1080233"/>
    <lineage>
        <taxon>Eukaryota</taxon>
        <taxon>Fungi</taxon>
        <taxon>Dikarya</taxon>
        <taxon>Ascomycota</taxon>
        <taxon>Pezizomycotina</taxon>
        <taxon>Dothideomycetes</taxon>
        <taxon>Dothideomycetidae</taxon>
        <taxon>Mycosphaerellales</taxon>
        <taxon>Mycosphaerellaceae</taxon>
        <taxon>Zasmidium</taxon>
    </lineage>
</organism>
<evidence type="ECO:0000256" key="16">
    <source>
        <dbReference type="ARBA" id="ARBA00059328"/>
    </source>
</evidence>
<dbReference type="SUPFAM" id="SSF81665">
    <property type="entry name" value="Calcium ATPase, transmembrane domain M"/>
    <property type="match status" value="1"/>
</dbReference>
<dbReference type="Gene3D" id="3.40.50.1000">
    <property type="entry name" value="HAD superfamily/HAD-like"/>
    <property type="match status" value="1"/>
</dbReference>
<dbReference type="Pfam" id="PF00689">
    <property type="entry name" value="Cation_ATPase_C"/>
    <property type="match status" value="1"/>
</dbReference>
<dbReference type="SUPFAM" id="SSF81660">
    <property type="entry name" value="Metal cation-transporting ATPase, ATP-binding domain N"/>
    <property type="match status" value="1"/>
</dbReference>
<keyword evidence="2 17" id="KW-0813">Transport</keyword>
<dbReference type="NCBIfam" id="TIGR01494">
    <property type="entry name" value="ATPase_P-type"/>
    <property type="match status" value="2"/>
</dbReference>
<evidence type="ECO:0000256" key="15">
    <source>
        <dbReference type="ARBA" id="ARBA00048694"/>
    </source>
</evidence>
<dbReference type="GO" id="GO:0005774">
    <property type="term" value="C:vacuolar membrane"/>
    <property type="evidence" value="ECO:0007669"/>
    <property type="project" value="UniProtKB-SubCell"/>
</dbReference>
<comment type="catalytic activity">
    <reaction evidence="15 17">
        <text>Ca(2+)(in) + ATP + H2O = Ca(2+)(out) + ADP + phosphate + H(+)</text>
        <dbReference type="Rhea" id="RHEA:18105"/>
        <dbReference type="ChEBI" id="CHEBI:15377"/>
        <dbReference type="ChEBI" id="CHEBI:15378"/>
        <dbReference type="ChEBI" id="CHEBI:29108"/>
        <dbReference type="ChEBI" id="CHEBI:30616"/>
        <dbReference type="ChEBI" id="CHEBI:43474"/>
        <dbReference type="ChEBI" id="CHEBI:456216"/>
        <dbReference type="EC" id="7.2.2.10"/>
    </reaction>
</comment>
<dbReference type="GO" id="GO:0016887">
    <property type="term" value="F:ATP hydrolysis activity"/>
    <property type="evidence" value="ECO:0007669"/>
    <property type="project" value="InterPro"/>
</dbReference>
<evidence type="ECO:0000256" key="13">
    <source>
        <dbReference type="ARBA" id="ARBA00023065"/>
    </source>
</evidence>
<feature type="transmembrane region" description="Helical" evidence="17">
    <location>
        <begin position="259"/>
        <end position="279"/>
    </location>
</feature>
<evidence type="ECO:0000256" key="12">
    <source>
        <dbReference type="ARBA" id="ARBA00022989"/>
    </source>
</evidence>
<dbReference type="InterPro" id="IPR004014">
    <property type="entry name" value="ATPase_P-typ_cation-transptr_N"/>
</dbReference>
<dbReference type="PROSITE" id="PS00154">
    <property type="entry name" value="ATPASE_E1_E2"/>
    <property type="match status" value="1"/>
</dbReference>
<feature type="transmembrane region" description="Helical" evidence="17">
    <location>
        <begin position="431"/>
        <end position="452"/>
    </location>
</feature>
<evidence type="ECO:0000256" key="4">
    <source>
        <dbReference type="ARBA" id="ARBA00022568"/>
    </source>
</evidence>
<keyword evidence="12 17" id="KW-1133">Transmembrane helix</keyword>
<feature type="transmembrane region" description="Helical" evidence="17">
    <location>
        <begin position="225"/>
        <end position="247"/>
    </location>
</feature>
<comment type="similarity">
    <text evidence="17">Belongs to the cation transport ATPase (P-type) (TC 3.A.3) family.</text>
</comment>
<dbReference type="CDD" id="cd02081">
    <property type="entry name" value="P-type_ATPase_Ca_PMCA-like"/>
    <property type="match status" value="1"/>
</dbReference>
<keyword evidence="13 17" id="KW-0406">Ion transport</keyword>
<evidence type="ECO:0000256" key="6">
    <source>
        <dbReference type="ARBA" id="ARBA00022723"/>
    </source>
</evidence>
<dbReference type="InterPro" id="IPR023299">
    <property type="entry name" value="ATPase_P-typ_cyto_dom_N"/>
</dbReference>
<evidence type="ECO:0000256" key="5">
    <source>
        <dbReference type="ARBA" id="ARBA00022692"/>
    </source>
</evidence>
<comment type="function">
    <text evidence="16">This magnesium-dependent enzyme catalyzes the hydrolysis of ATP coupled with the transport of calcium. Transports the calcium to the vacuole and participates in the control of the cytosolic free calcium.</text>
</comment>
<feature type="compositionally biased region" description="Basic and acidic residues" evidence="18">
    <location>
        <begin position="80"/>
        <end position="99"/>
    </location>
</feature>
<dbReference type="InterPro" id="IPR023298">
    <property type="entry name" value="ATPase_P-typ_TM_dom_sf"/>
</dbReference>
<evidence type="ECO:0000256" key="9">
    <source>
        <dbReference type="ARBA" id="ARBA00022840"/>
    </source>
</evidence>
<dbReference type="RefSeq" id="XP_033662004.1">
    <property type="nucleotide sequence ID" value="XM_033809040.1"/>
</dbReference>
<evidence type="ECO:0000256" key="17">
    <source>
        <dbReference type="RuleBase" id="RU361146"/>
    </source>
</evidence>
<comment type="subcellular location">
    <subcellularLocation>
        <location evidence="17">Membrane</location>
        <topology evidence="17">Multi-pass membrane protein</topology>
    </subcellularLocation>
    <subcellularLocation>
        <location evidence="1">Vacuole membrane</location>
        <topology evidence="1">Multi-pass membrane protein</topology>
    </subcellularLocation>
</comment>
<dbReference type="SFLD" id="SFLDS00003">
    <property type="entry name" value="Haloacid_Dehalogenase"/>
    <property type="match status" value="1"/>
</dbReference>
<protein>
    <recommendedName>
        <fullName evidence="17">Calcium-transporting ATPase</fullName>
        <ecNumber evidence="17">7.2.2.10</ecNumber>
    </recommendedName>
</protein>
<comment type="function">
    <text evidence="17">Catalyzes the hydrolysis of ATP coupled with the transport of calcium.</text>
</comment>
<dbReference type="AlphaFoldDB" id="A0A6A6C2A1"/>
<feature type="region of interest" description="Disordered" evidence="18">
    <location>
        <begin position="1135"/>
        <end position="1174"/>
    </location>
</feature>
<feature type="transmembrane region" description="Helical" evidence="17">
    <location>
        <begin position="1005"/>
        <end position="1024"/>
    </location>
</feature>
<dbReference type="SUPFAM" id="SSF56784">
    <property type="entry name" value="HAD-like"/>
    <property type="match status" value="1"/>
</dbReference>
<evidence type="ECO:0000256" key="18">
    <source>
        <dbReference type="SAM" id="MobiDB-lite"/>
    </source>
</evidence>
<evidence type="ECO:0000256" key="11">
    <source>
        <dbReference type="ARBA" id="ARBA00022967"/>
    </source>
</evidence>
<keyword evidence="11" id="KW-1278">Translocase</keyword>
<evidence type="ECO:0000256" key="14">
    <source>
        <dbReference type="ARBA" id="ARBA00023136"/>
    </source>
</evidence>
<dbReference type="GO" id="GO:0005886">
    <property type="term" value="C:plasma membrane"/>
    <property type="evidence" value="ECO:0007669"/>
    <property type="project" value="TreeGrafter"/>
</dbReference>
<dbReference type="InterPro" id="IPR018303">
    <property type="entry name" value="ATPase_P-typ_P_site"/>
</dbReference>
<dbReference type="GO" id="GO:0005388">
    <property type="term" value="F:P-type calcium transporter activity"/>
    <property type="evidence" value="ECO:0007669"/>
    <property type="project" value="UniProtKB-EC"/>
</dbReference>
<feature type="compositionally biased region" description="Polar residues" evidence="18">
    <location>
        <begin position="26"/>
        <end position="40"/>
    </location>
</feature>
<dbReference type="InterPro" id="IPR001757">
    <property type="entry name" value="P_typ_ATPase"/>
</dbReference>
<dbReference type="Pfam" id="PF13246">
    <property type="entry name" value="Cation_ATPase"/>
    <property type="match status" value="1"/>
</dbReference>
<dbReference type="FunFam" id="3.40.50.1000:FF:000018">
    <property type="entry name" value="Calcium-transporting ATPase"/>
    <property type="match status" value="1"/>
</dbReference>
<dbReference type="Proteomes" id="UP000799537">
    <property type="component" value="Unassembled WGS sequence"/>
</dbReference>
<keyword evidence="9 17" id="KW-0067">ATP-binding</keyword>
<feature type="transmembrane region" description="Helical" evidence="17">
    <location>
        <begin position="897"/>
        <end position="918"/>
    </location>
</feature>
<feature type="domain" description="Cation-transporting P-type ATPase N-terminal" evidence="19">
    <location>
        <begin position="171"/>
        <end position="241"/>
    </location>
</feature>
<dbReference type="SFLD" id="SFLDF00027">
    <property type="entry name" value="p-type_atpase"/>
    <property type="match status" value="1"/>
</dbReference>
<dbReference type="Gene3D" id="1.20.1110.10">
    <property type="entry name" value="Calcium-transporting ATPase, transmembrane domain"/>
    <property type="match status" value="1"/>
</dbReference>
<dbReference type="OrthoDB" id="3352408at2759"/>
<name>A0A6A6C2A1_ZASCE</name>
<dbReference type="PANTHER" id="PTHR24093:SF346">
    <property type="entry name" value="CALCIUM-TRANSPORTING ATPASE"/>
    <property type="match status" value="1"/>
</dbReference>
<dbReference type="Pfam" id="PF00122">
    <property type="entry name" value="E1-E2_ATPase"/>
    <property type="match status" value="1"/>
</dbReference>
<dbReference type="SMART" id="SM00831">
    <property type="entry name" value="Cation_ATPase_N"/>
    <property type="match status" value="1"/>
</dbReference>
<dbReference type="PRINTS" id="PR00120">
    <property type="entry name" value="HATPASE"/>
</dbReference>
<reference evidence="20" key="1">
    <citation type="journal article" date="2020" name="Stud. Mycol.">
        <title>101 Dothideomycetes genomes: a test case for predicting lifestyles and emergence of pathogens.</title>
        <authorList>
            <person name="Haridas S."/>
            <person name="Albert R."/>
            <person name="Binder M."/>
            <person name="Bloem J."/>
            <person name="Labutti K."/>
            <person name="Salamov A."/>
            <person name="Andreopoulos B."/>
            <person name="Baker S."/>
            <person name="Barry K."/>
            <person name="Bills G."/>
            <person name="Bluhm B."/>
            <person name="Cannon C."/>
            <person name="Castanera R."/>
            <person name="Culley D."/>
            <person name="Daum C."/>
            <person name="Ezra D."/>
            <person name="Gonzalez J."/>
            <person name="Henrissat B."/>
            <person name="Kuo A."/>
            <person name="Liang C."/>
            <person name="Lipzen A."/>
            <person name="Lutzoni F."/>
            <person name="Magnuson J."/>
            <person name="Mondo S."/>
            <person name="Nolan M."/>
            <person name="Ohm R."/>
            <person name="Pangilinan J."/>
            <person name="Park H.-J."/>
            <person name="Ramirez L."/>
            <person name="Alfaro M."/>
            <person name="Sun H."/>
            <person name="Tritt A."/>
            <person name="Yoshinaga Y."/>
            <person name="Zwiers L.-H."/>
            <person name="Turgeon B."/>
            <person name="Goodwin S."/>
            <person name="Spatafora J."/>
            <person name="Crous P."/>
            <person name="Grigoriev I."/>
        </authorList>
    </citation>
    <scope>NUCLEOTIDE SEQUENCE</scope>
    <source>
        <strain evidence="20">ATCC 36951</strain>
    </source>
</reference>
<feature type="transmembrane region" description="Helical" evidence="17">
    <location>
        <begin position="967"/>
        <end position="993"/>
    </location>
</feature>
<keyword evidence="10" id="KW-0460">Magnesium</keyword>
<dbReference type="GO" id="GO:0006874">
    <property type="term" value="P:intracellular calcium ion homeostasis"/>
    <property type="evidence" value="ECO:0007669"/>
    <property type="project" value="UniProtKB-ARBA"/>
</dbReference>
<evidence type="ECO:0000256" key="8">
    <source>
        <dbReference type="ARBA" id="ARBA00022837"/>
    </source>
</evidence>
<feature type="transmembrane region" description="Helical" evidence="17">
    <location>
        <begin position="472"/>
        <end position="499"/>
    </location>
</feature>
<keyword evidence="21" id="KW-1185">Reference proteome</keyword>
<dbReference type="Pfam" id="PF00690">
    <property type="entry name" value="Cation_ATPase_N"/>
    <property type="match status" value="1"/>
</dbReference>
<evidence type="ECO:0000256" key="10">
    <source>
        <dbReference type="ARBA" id="ARBA00022842"/>
    </source>
</evidence>
<feature type="transmembrane region" description="Helical" evidence="17">
    <location>
        <begin position="924"/>
        <end position="946"/>
    </location>
</feature>
<feature type="transmembrane region" description="Helical" evidence="17">
    <location>
        <begin position="1077"/>
        <end position="1097"/>
    </location>
</feature>
<dbReference type="EC" id="7.2.2.10" evidence="17"/>
<dbReference type="InterPro" id="IPR006068">
    <property type="entry name" value="ATPase_P-typ_cation-transptr_C"/>
</dbReference>
<dbReference type="GO" id="GO:0046872">
    <property type="term" value="F:metal ion binding"/>
    <property type="evidence" value="ECO:0007669"/>
    <property type="project" value="UniProtKB-KW"/>
</dbReference>
<evidence type="ECO:0000256" key="2">
    <source>
        <dbReference type="ARBA" id="ARBA00022448"/>
    </source>
</evidence>
<dbReference type="FunFam" id="2.70.150.10:FF:000028">
    <property type="entry name" value="Calcium-transporting ATPase"/>
    <property type="match status" value="1"/>
</dbReference>
<dbReference type="PRINTS" id="PR00119">
    <property type="entry name" value="CATATPASE"/>
</dbReference>
<accession>A0A6A6C2A1</accession>
<feature type="compositionally biased region" description="Basic and acidic residues" evidence="18">
    <location>
        <begin position="1154"/>
        <end position="1174"/>
    </location>
</feature>
<feature type="region of interest" description="Disordered" evidence="18">
    <location>
        <begin position="1"/>
        <end position="99"/>
    </location>
</feature>
<dbReference type="EMBL" id="ML993621">
    <property type="protein sequence ID" value="KAF2161115.1"/>
    <property type="molecule type" value="Genomic_DNA"/>
</dbReference>
<dbReference type="SFLD" id="SFLDG00002">
    <property type="entry name" value="C1.7:_P-type_atpase_like"/>
    <property type="match status" value="1"/>
</dbReference>
<dbReference type="SUPFAM" id="SSF81653">
    <property type="entry name" value="Calcium ATPase, transduction domain A"/>
    <property type="match status" value="1"/>
</dbReference>
<keyword evidence="14 17" id="KW-0472">Membrane</keyword>
<dbReference type="InterPro" id="IPR006408">
    <property type="entry name" value="P-type_ATPase_IIB"/>
</dbReference>
<evidence type="ECO:0000256" key="1">
    <source>
        <dbReference type="ARBA" id="ARBA00004128"/>
    </source>
</evidence>
<dbReference type="InterPro" id="IPR059000">
    <property type="entry name" value="ATPase_P-type_domA"/>
</dbReference>
<sequence>MAGTPALPRIDVEVSPDNEIMPTPSTPNHFSGDRSPTSLLATPLTGRDRSLSGSTAAYSTLKVPDTSHGEKSSASSIFSDVDRDDALKPDPGSEKDFEVQDNKFAFSPGQLNKLLNPKSLPAYVALGGIRGIERGLRTNIETGLSADESTLEGKVTFNEATQYANKTRPIGWDEVPLNPAAHQGATSAGHGSFNDRLKVFSNNALPEKKATPLWKLMWMAYNDKVLILLSVAAVISLALGLYETFGAEHEPGAPMPVDWIEGCAIIIAILIVVLVGSLNDWQKERAFVKLNAKKDNREVKVIRSGKSVMVSVFDIMAGDVMHLEPGDMVPADGVFISGHNVKCDESSATGESDALKKVGGEQVMRMIEEGHTDLKNLDCFIISGSKVLEGVGTFLVTSVGVNSSYGKILMSMRVEMEATPLQVKLDGLATAIAKLGTSAALLLFFVLLFRFLGDLSGNTGTSSEKASEFLDILIVAVTVIVVAVPEGLPLAVTLALAFATTRMVKLNNLVRILKSCETMGNATTVCSDKTGTLTTNVMTVVTGLFGGRTFDDKNKNGGETTSSAFASQLTSEEKRSIVEAIAINSTAFESEDGSFVGSKTETALLSFARTLGMGPLGEERSNAQVVQLMPFDSGRKCMGAVQKLADGSHLLLIKGASEILLGHSTSLATPSGIQEMDGTERERLESIIDSYAKQSLRTIALISRRFTQWPPAGCADEHDPTSANFDLVLKDMTFDGLVGIQDPVRPGVPEAVAKCDLAGVSVRMVTGDNVTTAKAIATECGIYTDGIVMEGPVFRTLEPEKMNEILPRLQVLARSSPEDKRILVTSLRNLGEIVAVTGDGTNDGPALKAADIGFSMGIAGTEVAKEASAIILMDDNFASILTALMWGRAVNDAVRKFLQFQITVNITAVIITFVSAVANESMRSVLTAIQLLWINLIMDSMAALALASDPPTEEILDRKPAKRSAPLISIIMWKMIIGQAIFQLIATFLLYYLGPQILNYPFDGTEIRSVVFNTFVWFQVFNMFNNRRLDNKFNIFTGIHRNYLFIIVCGIMVGCQIMIMFVGGRAFQIQRIDGKDWGISLVIAALCLPWAILVRLFPDWLFEKIAKFCGRPVVLVYRPLSRWTHAASRKIRSLRRKRKESEQVAQEAEEVEKFDESNKVQDEEKGGKTQHEEK</sequence>
<dbReference type="InterPro" id="IPR036412">
    <property type="entry name" value="HAD-like_sf"/>
</dbReference>
<feature type="transmembrane region" description="Helical" evidence="17">
    <location>
        <begin position="1044"/>
        <end position="1065"/>
    </location>
</feature>
<dbReference type="Gene3D" id="2.70.150.10">
    <property type="entry name" value="Calcium-transporting ATPase, cytoplasmic transduction domain A"/>
    <property type="match status" value="1"/>
</dbReference>